<name>D7LPT9_ARALL</name>
<sequence length="52" mass="6180">MPMSVSSSLIFDQRSRRLRRNPSRFLSVSPILHGYLSPTLFRQFFTVSFLFR</sequence>
<accession>D7LPT9</accession>
<proteinExistence type="predicted"/>
<keyword evidence="2" id="KW-1185">Reference proteome</keyword>
<evidence type="ECO:0000313" key="2">
    <source>
        <dbReference type="Proteomes" id="UP000008694"/>
    </source>
</evidence>
<gene>
    <name evidence="1" type="ORF">ARALYDRAFT_905103</name>
</gene>
<dbReference type="Gramene" id="scaffold_500807.1">
    <property type="protein sequence ID" value="scaffold_500807.1"/>
    <property type="gene ID" value="scaffold_500807.1"/>
</dbReference>
<protein>
    <submittedName>
        <fullName evidence="1">Predicted protein</fullName>
    </submittedName>
</protein>
<organism evidence="2">
    <name type="scientific">Arabidopsis lyrata subsp. lyrata</name>
    <name type="common">Lyre-leaved rock-cress</name>
    <dbReference type="NCBI Taxonomy" id="81972"/>
    <lineage>
        <taxon>Eukaryota</taxon>
        <taxon>Viridiplantae</taxon>
        <taxon>Streptophyta</taxon>
        <taxon>Embryophyta</taxon>
        <taxon>Tracheophyta</taxon>
        <taxon>Spermatophyta</taxon>
        <taxon>Magnoliopsida</taxon>
        <taxon>eudicotyledons</taxon>
        <taxon>Gunneridae</taxon>
        <taxon>Pentapetalae</taxon>
        <taxon>rosids</taxon>
        <taxon>malvids</taxon>
        <taxon>Brassicales</taxon>
        <taxon>Brassicaceae</taxon>
        <taxon>Camelineae</taxon>
        <taxon>Arabidopsis</taxon>
    </lineage>
</organism>
<evidence type="ECO:0000313" key="1">
    <source>
        <dbReference type="EMBL" id="EFH51711.1"/>
    </source>
</evidence>
<dbReference type="EMBL" id="GL348717">
    <property type="protein sequence ID" value="EFH51711.1"/>
    <property type="molecule type" value="Genomic_DNA"/>
</dbReference>
<dbReference type="Proteomes" id="UP000008694">
    <property type="component" value="Unassembled WGS sequence"/>
</dbReference>
<dbReference type="HOGENOM" id="CLU_3089949_0_0_1"/>
<dbReference type="AlphaFoldDB" id="D7LPT9"/>
<reference evidence="2" key="1">
    <citation type="journal article" date="2011" name="Nat. Genet.">
        <title>The Arabidopsis lyrata genome sequence and the basis of rapid genome size change.</title>
        <authorList>
            <person name="Hu T.T."/>
            <person name="Pattyn P."/>
            <person name="Bakker E.G."/>
            <person name="Cao J."/>
            <person name="Cheng J.-F."/>
            <person name="Clark R.M."/>
            <person name="Fahlgren N."/>
            <person name="Fawcett J.A."/>
            <person name="Grimwood J."/>
            <person name="Gundlach H."/>
            <person name="Haberer G."/>
            <person name="Hollister J.D."/>
            <person name="Ossowski S."/>
            <person name="Ottilar R.P."/>
            <person name="Salamov A.A."/>
            <person name="Schneeberger K."/>
            <person name="Spannagl M."/>
            <person name="Wang X."/>
            <person name="Yang L."/>
            <person name="Nasrallah M.E."/>
            <person name="Bergelson J."/>
            <person name="Carrington J.C."/>
            <person name="Gaut B.S."/>
            <person name="Schmutz J."/>
            <person name="Mayer K.F.X."/>
            <person name="Van de Peer Y."/>
            <person name="Grigoriev I.V."/>
            <person name="Nordborg M."/>
            <person name="Weigel D."/>
            <person name="Guo Y.-L."/>
        </authorList>
    </citation>
    <scope>NUCLEOTIDE SEQUENCE [LARGE SCALE GENOMIC DNA]</scope>
    <source>
        <strain evidence="2">cv. MN47</strain>
    </source>
</reference>